<protein>
    <submittedName>
        <fullName evidence="3">Alpha/beta hydrolase</fullName>
    </submittedName>
</protein>
<dbReference type="InterPro" id="IPR029058">
    <property type="entry name" value="AB_hydrolase_fold"/>
</dbReference>
<dbReference type="Pfam" id="PF00561">
    <property type="entry name" value="Abhydrolase_1"/>
    <property type="match status" value="1"/>
</dbReference>
<dbReference type="RefSeq" id="WP_137094054.1">
    <property type="nucleotide sequence ID" value="NZ_SWMS01000003.1"/>
</dbReference>
<sequence length="278" mass="28832">MSAPPATRRVALATGVTLAFAERGERSGVPVVLLPGYADSHRFYEPLLPYLPGALHVYAVTPRGHGDSTKPEHGYALADFAADVPAFLDAVGLERAVLLGHSSGGLVAQRCAIDRPGRVLGLVLAGAPRGLHGVRPPFAATVERMTDPVGPDLARAVLGAIPVTAALPESFVGEMVAENAKLPAHVWRAVLAGLTGAEAPTETGVITVPTLVLWGERDTLLGRGEQERLVAATPGARLVTYPDAGHLVAWDVPAALAADVAAFALGLWPPIPHAVATR</sequence>
<dbReference type="PANTHER" id="PTHR43798:SF31">
    <property type="entry name" value="AB HYDROLASE SUPERFAMILY PROTEIN YCLE"/>
    <property type="match status" value="1"/>
</dbReference>
<evidence type="ECO:0000313" key="4">
    <source>
        <dbReference type="Proteomes" id="UP000309992"/>
    </source>
</evidence>
<dbReference type="InterPro" id="IPR050266">
    <property type="entry name" value="AB_hydrolase_sf"/>
</dbReference>
<dbReference type="PRINTS" id="PR00111">
    <property type="entry name" value="ABHYDROLASE"/>
</dbReference>
<evidence type="ECO:0000259" key="2">
    <source>
        <dbReference type="Pfam" id="PF00561"/>
    </source>
</evidence>
<dbReference type="SUPFAM" id="SSF53474">
    <property type="entry name" value="alpha/beta-Hydrolases"/>
    <property type="match status" value="1"/>
</dbReference>
<comment type="caution">
    <text evidence="3">The sequence shown here is derived from an EMBL/GenBank/DDBJ whole genome shotgun (WGS) entry which is preliminary data.</text>
</comment>
<proteinExistence type="predicted"/>
<keyword evidence="1 3" id="KW-0378">Hydrolase</keyword>
<dbReference type="PANTHER" id="PTHR43798">
    <property type="entry name" value="MONOACYLGLYCEROL LIPASE"/>
    <property type="match status" value="1"/>
</dbReference>
<dbReference type="Proteomes" id="UP000309992">
    <property type="component" value="Unassembled WGS sequence"/>
</dbReference>
<gene>
    <name evidence="3" type="ORF">FCN18_07350</name>
</gene>
<accession>A0ABY2S886</accession>
<dbReference type="EMBL" id="SWMS01000003">
    <property type="protein sequence ID" value="TKG72079.1"/>
    <property type="molecule type" value="Genomic_DNA"/>
</dbReference>
<dbReference type="GO" id="GO:0016787">
    <property type="term" value="F:hydrolase activity"/>
    <property type="evidence" value="ECO:0007669"/>
    <property type="project" value="UniProtKB-KW"/>
</dbReference>
<feature type="domain" description="AB hydrolase-1" evidence="2">
    <location>
        <begin position="30"/>
        <end position="251"/>
    </location>
</feature>
<dbReference type="Gene3D" id="3.40.50.1820">
    <property type="entry name" value="alpha/beta hydrolase"/>
    <property type="match status" value="1"/>
</dbReference>
<evidence type="ECO:0000313" key="3">
    <source>
        <dbReference type="EMBL" id="TKG72079.1"/>
    </source>
</evidence>
<evidence type="ECO:0000256" key="1">
    <source>
        <dbReference type="ARBA" id="ARBA00022801"/>
    </source>
</evidence>
<organism evidence="3 4">
    <name type="scientific">Prauserella endophytica</name>
    <dbReference type="NCBI Taxonomy" id="1592324"/>
    <lineage>
        <taxon>Bacteria</taxon>
        <taxon>Bacillati</taxon>
        <taxon>Actinomycetota</taxon>
        <taxon>Actinomycetes</taxon>
        <taxon>Pseudonocardiales</taxon>
        <taxon>Pseudonocardiaceae</taxon>
        <taxon>Prauserella</taxon>
        <taxon>Prauserella coralliicola group</taxon>
    </lineage>
</organism>
<dbReference type="InterPro" id="IPR000073">
    <property type="entry name" value="AB_hydrolase_1"/>
</dbReference>
<reference evidence="3 4" key="1">
    <citation type="journal article" date="2015" name="Antonie Van Leeuwenhoek">
        <title>Prauserella endophytica sp. nov., an endophytic actinobacterium isolated from Tamarix taklamakanensis.</title>
        <authorList>
            <person name="Liu J.M."/>
            <person name="Habden X."/>
            <person name="Guo L."/>
            <person name="Tuo L."/>
            <person name="Jiang Z.K."/>
            <person name="Liu S.W."/>
            <person name="Liu X.F."/>
            <person name="Chen L."/>
            <person name="Li R.F."/>
            <person name="Zhang Y.Q."/>
            <person name="Sun C.H."/>
        </authorList>
    </citation>
    <scope>NUCLEOTIDE SEQUENCE [LARGE SCALE GENOMIC DNA]</scope>
    <source>
        <strain evidence="3 4">CGMCC 4.7182</strain>
    </source>
</reference>
<name>A0ABY2S886_9PSEU</name>
<keyword evidence="4" id="KW-1185">Reference proteome</keyword>